<dbReference type="EMBL" id="CP002959">
    <property type="protein sequence ID" value="AFM12025.1"/>
    <property type="molecule type" value="Genomic_DNA"/>
</dbReference>
<dbReference type="Proteomes" id="UP000006048">
    <property type="component" value="Chromosome"/>
</dbReference>
<dbReference type="RefSeq" id="WP_014802539.1">
    <property type="nucleotide sequence ID" value="NC_018020.1"/>
</dbReference>
<accession>I4B418</accession>
<dbReference type="AlphaFoldDB" id="I4B418"/>
<dbReference type="Pfam" id="PF13432">
    <property type="entry name" value="TPR_16"/>
    <property type="match status" value="1"/>
</dbReference>
<dbReference type="SMART" id="SM00028">
    <property type="entry name" value="TPR"/>
    <property type="match status" value="4"/>
</dbReference>
<gene>
    <name evidence="3" type="ordered locus">Turpa_1377</name>
</gene>
<dbReference type="Gene3D" id="1.25.40.10">
    <property type="entry name" value="Tetratricopeptide repeat domain"/>
    <property type="match status" value="2"/>
</dbReference>
<dbReference type="InterPro" id="IPR011990">
    <property type="entry name" value="TPR-like_helical_dom_sf"/>
</dbReference>
<feature type="signal peptide" evidence="2">
    <location>
        <begin position="1"/>
        <end position="23"/>
    </location>
</feature>
<evidence type="ECO:0000313" key="4">
    <source>
        <dbReference type="Proteomes" id="UP000006048"/>
    </source>
</evidence>
<dbReference type="KEGG" id="tpx:Turpa_1377"/>
<protein>
    <recommendedName>
        <fullName evidence="5">Tetratricopeptide TPR_1 repeat-containing protein</fullName>
    </recommendedName>
</protein>
<dbReference type="STRING" id="869212.Turpa_1377"/>
<dbReference type="PROSITE" id="PS50005">
    <property type="entry name" value="TPR"/>
    <property type="match status" value="1"/>
</dbReference>
<evidence type="ECO:0000256" key="1">
    <source>
        <dbReference type="PROSITE-ProRule" id="PRU00339"/>
    </source>
</evidence>
<evidence type="ECO:0008006" key="5">
    <source>
        <dbReference type="Google" id="ProtNLM"/>
    </source>
</evidence>
<dbReference type="HOGENOM" id="CLU_522675_0_0_12"/>
<keyword evidence="1" id="KW-0802">TPR repeat</keyword>
<reference evidence="3 4" key="1">
    <citation type="submission" date="2012-06" db="EMBL/GenBank/DDBJ databases">
        <title>The complete chromosome of genome of Turneriella parva DSM 21527.</title>
        <authorList>
            <consortium name="US DOE Joint Genome Institute (JGI-PGF)"/>
            <person name="Lucas S."/>
            <person name="Han J."/>
            <person name="Lapidus A."/>
            <person name="Bruce D."/>
            <person name="Goodwin L."/>
            <person name="Pitluck S."/>
            <person name="Peters L."/>
            <person name="Kyrpides N."/>
            <person name="Mavromatis K."/>
            <person name="Ivanova N."/>
            <person name="Mikhailova N."/>
            <person name="Chertkov O."/>
            <person name="Detter J.C."/>
            <person name="Tapia R."/>
            <person name="Han C."/>
            <person name="Land M."/>
            <person name="Hauser L."/>
            <person name="Markowitz V."/>
            <person name="Cheng J.-F."/>
            <person name="Hugenholtz P."/>
            <person name="Woyke T."/>
            <person name="Wu D."/>
            <person name="Gronow S."/>
            <person name="Wellnitz S."/>
            <person name="Brambilla E."/>
            <person name="Klenk H.-P."/>
            <person name="Eisen J.A."/>
        </authorList>
    </citation>
    <scope>NUCLEOTIDE SEQUENCE [LARGE SCALE GENOMIC DNA]</scope>
    <source>
        <strain evidence="4">ATCC BAA-1111 / DSM 21527 / NCTC 11395 / H</strain>
    </source>
</reference>
<dbReference type="OrthoDB" id="312829at2"/>
<evidence type="ECO:0000256" key="2">
    <source>
        <dbReference type="SAM" id="SignalP"/>
    </source>
</evidence>
<evidence type="ECO:0000313" key="3">
    <source>
        <dbReference type="EMBL" id="AFM12025.1"/>
    </source>
</evidence>
<sequence>MKKAKFLIGLALVLSAGNSGAFAKSKELILGEKAYSRGSFDAAKQHFEQAIDNGDESGDPRLYIGLILESRRQYAESIPYFRAAAERPMQKKFKKVAYWKLAILYRQAKQYPESLRYVERLEELGEKSELFEKIRMEAEGHHGGGSSKGYSDVKKAVVLEKQYREKSSQGAEAGELCEIADSIIAAYTAAIAADPRWKEYRFKIALYHERCKRMGEAERVYAQIWDEARDPAAAYKLGLLARKRKDYKLALKFFGGALENPPEDLQMRFYIHYNAAQAHYALGNLAEAYAHARPARRLSGEIELKKKTQQALRRLYCLAKISKRIHEEDYCRFSQKTESKMFMSLYAMKRALAENNSAEAAQHAVQIYAGDTVDDDESGASLPAYALSDLPVAVGVLFKEEKYRAVIELTSKFKTQLQDLKDTNGWRAVSHFALKEYGSALVEFDKIKNPSPSQMNLHLMAMAHMGDIAGIKSRGRVYLKDPRARKKLTENFRKMRLYESLRREPDFEIWLNEGAGASLPE</sequence>
<feature type="repeat" description="TPR" evidence="1">
    <location>
        <begin position="231"/>
        <end position="264"/>
    </location>
</feature>
<feature type="chain" id="PRO_5003686281" description="Tetratricopeptide TPR_1 repeat-containing protein" evidence="2">
    <location>
        <begin position="24"/>
        <end position="521"/>
    </location>
</feature>
<proteinExistence type="predicted"/>
<keyword evidence="4" id="KW-1185">Reference proteome</keyword>
<keyword evidence="2" id="KW-0732">Signal</keyword>
<organism evidence="3 4">
    <name type="scientific">Turneriella parva (strain ATCC BAA-1111 / DSM 21527 / NCTC 11395 / H)</name>
    <name type="common">Leptospira parva</name>
    <dbReference type="NCBI Taxonomy" id="869212"/>
    <lineage>
        <taxon>Bacteria</taxon>
        <taxon>Pseudomonadati</taxon>
        <taxon>Spirochaetota</taxon>
        <taxon>Spirochaetia</taxon>
        <taxon>Leptospirales</taxon>
        <taxon>Leptospiraceae</taxon>
        <taxon>Turneriella</taxon>
    </lineage>
</organism>
<name>I4B418_TURPD</name>
<dbReference type="SUPFAM" id="SSF48452">
    <property type="entry name" value="TPR-like"/>
    <property type="match status" value="2"/>
</dbReference>
<dbReference type="InterPro" id="IPR019734">
    <property type="entry name" value="TPR_rpt"/>
</dbReference>